<evidence type="ECO:0000259" key="3">
    <source>
        <dbReference type="Pfam" id="PF23893"/>
    </source>
</evidence>
<dbReference type="Pfam" id="PF23893">
    <property type="entry name" value="Y4YQ_C"/>
    <property type="match status" value="1"/>
</dbReference>
<evidence type="ECO:0000259" key="2">
    <source>
        <dbReference type="Pfam" id="PF21934"/>
    </source>
</evidence>
<accession>A0A0G3B808</accession>
<keyword evidence="4" id="KW-0614">Plasmid</keyword>
<dbReference type="OrthoDB" id="7772665at2"/>
<proteinExistence type="predicted"/>
<organism evidence="4">
    <name type="scientific">Paracoccus kondratievae</name>
    <dbReference type="NCBI Taxonomy" id="135740"/>
    <lineage>
        <taxon>Bacteria</taxon>
        <taxon>Pseudomonadati</taxon>
        <taxon>Pseudomonadota</taxon>
        <taxon>Alphaproteobacteria</taxon>
        <taxon>Rhodobacterales</taxon>
        <taxon>Paracoccaceae</taxon>
        <taxon>Paracoccus</taxon>
    </lineage>
</organism>
<geneLocation type="plasmid" evidence="4">
    <name>pKON1</name>
</geneLocation>
<sequence>MGEQAGRRSSADSFVLSVLAGPNAGASVSLEAGRHTIGSDDSNDIILAGLGDQVINLSLKGAAVIANPIVDGIGLVGEGANGVAPLTVKGAPYQIKLPARLCLGSDVMVQLSGGVQRPSTDRRMLVGVGLAALFFGCWLGAALFTQSPTPVLAGLGSSAAADVSARVALTEPAELAVTPRISNSPQLECFSDCVLAAEAELKSRLAAAGLNNLTLSHDSGVLRLGGTVLPEQVNDWRQIRTKFEAEFGQSLPIVTAIESETAPMLAVSSVWLGENAEVRTKTGNVYRVGDRTRDGWVVRKIDRGSVEFERDGQLVAVRF</sequence>
<dbReference type="Proteomes" id="UP001143349">
    <property type="component" value="Unassembled WGS sequence"/>
</dbReference>
<protein>
    <submittedName>
        <fullName evidence="4">Type III secretion system component SctD</fullName>
    </submittedName>
</protein>
<dbReference type="InterPro" id="IPR053946">
    <property type="entry name" value="YscD_ppl_3rd"/>
</dbReference>
<keyword evidence="1" id="KW-0812">Transmembrane</keyword>
<keyword evidence="1" id="KW-0472">Membrane</keyword>
<gene>
    <name evidence="5" type="ORF">GCM10017635_28280</name>
    <name evidence="4" type="ORF">pKON1_p39</name>
</gene>
<dbReference type="Gene3D" id="2.60.200.20">
    <property type="match status" value="1"/>
</dbReference>
<dbReference type="Pfam" id="PF21934">
    <property type="entry name" value="Yop-YscD_ppl_3rd"/>
    <property type="match status" value="1"/>
</dbReference>
<feature type="domain" description="YscD/Y4YQ C-terminal" evidence="3">
    <location>
        <begin position="265"/>
        <end position="317"/>
    </location>
</feature>
<feature type="transmembrane region" description="Helical" evidence="1">
    <location>
        <begin position="124"/>
        <end position="144"/>
    </location>
</feature>
<name>A0A0G3B808_9RHOB</name>
<dbReference type="InterPro" id="IPR057770">
    <property type="entry name" value="YscD/Y4YQ_C"/>
</dbReference>
<keyword evidence="1" id="KW-1133">Transmembrane helix</keyword>
<evidence type="ECO:0000313" key="5">
    <source>
        <dbReference type="EMBL" id="GLK65353.1"/>
    </source>
</evidence>
<reference evidence="5" key="3">
    <citation type="submission" date="2023-01" db="EMBL/GenBank/DDBJ databases">
        <authorList>
            <person name="Sun Q."/>
            <person name="Evtushenko L."/>
        </authorList>
    </citation>
    <scope>NUCLEOTIDE SEQUENCE</scope>
    <source>
        <strain evidence="5">VKM B-2222</strain>
    </source>
</reference>
<dbReference type="EMBL" id="BSFH01000085">
    <property type="protein sequence ID" value="GLK65353.1"/>
    <property type="molecule type" value="Genomic_DNA"/>
</dbReference>
<dbReference type="AlphaFoldDB" id="A0A0G3B808"/>
<evidence type="ECO:0000256" key="1">
    <source>
        <dbReference type="SAM" id="Phobius"/>
    </source>
</evidence>
<reference evidence="5" key="1">
    <citation type="journal article" date="2014" name="Int. J. Syst. Evol. Microbiol.">
        <title>Complete genome sequence of Corynebacterium casei LMG S-19264T (=DSM 44701T), isolated from a smear-ripened cheese.</title>
        <authorList>
            <consortium name="US DOE Joint Genome Institute (JGI-PGF)"/>
            <person name="Walter F."/>
            <person name="Albersmeier A."/>
            <person name="Kalinowski J."/>
            <person name="Ruckert C."/>
        </authorList>
    </citation>
    <scope>NUCLEOTIDE SEQUENCE</scope>
    <source>
        <strain evidence="5">VKM B-2222</strain>
    </source>
</reference>
<dbReference type="EMBL" id="KP294352">
    <property type="protein sequence ID" value="AKJ20430.1"/>
    <property type="molecule type" value="Genomic_DNA"/>
</dbReference>
<feature type="domain" description="YscD-like Bon-like" evidence="2">
    <location>
        <begin position="197"/>
        <end position="256"/>
    </location>
</feature>
<keyword evidence="6" id="KW-1185">Reference proteome</keyword>
<evidence type="ECO:0000313" key="4">
    <source>
        <dbReference type="EMBL" id="AKJ20430.1"/>
    </source>
</evidence>
<evidence type="ECO:0000313" key="6">
    <source>
        <dbReference type="Proteomes" id="UP001143349"/>
    </source>
</evidence>
<dbReference type="RefSeq" id="WP_152367937.1">
    <property type="nucleotide sequence ID" value="NZ_BSFH01000085.1"/>
</dbReference>
<reference evidence="4" key="2">
    <citation type="journal article" date="2015" name="Plasmid">
        <title>Maintenance and genetic load of plasmid pKON1 of Paracoccus kondratievae, containing a highly efficient toxin-antitoxin module of the hipAB family.</title>
        <authorList>
            <person name="Czarnecki J."/>
            <person name="Dziewit L."/>
            <person name="Kowalski L."/>
            <person name="Ochnio M."/>
            <person name="Bartosik D."/>
        </authorList>
    </citation>
    <scope>NUCLEOTIDE SEQUENCE</scope>
    <source>
        <strain evidence="4">NCIMB 13773</strain>
        <plasmid evidence="4">pKON1</plasmid>
    </source>
</reference>